<dbReference type="Proteomes" id="UP000028702">
    <property type="component" value="Unassembled WGS sequence"/>
</dbReference>
<name>A0A081B723_9HYPH</name>
<keyword evidence="3" id="KW-1185">Reference proteome</keyword>
<dbReference type="AlphaFoldDB" id="A0A081B723"/>
<evidence type="ECO:0000313" key="2">
    <source>
        <dbReference type="EMBL" id="GAK43841.1"/>
    </source>
</evidence>
<gene>
    <name evidence="2" type="ORF">M2A_0340</name>
</gene>
<reference evidence="2 3" key="1">
    <citation type="submission" date="2014-07" db="EMBL/GenBank/DDBJ databases">
        <title>Tepidicaulis marinum gen. nov., sp. nov., a novel marine bacterium denitrifying nitrate to nitrous oxide strictly under microaerobic conditions.</title>
        <authorList>
            <person name="Takeuchi M."/>
            <person name="Yamagishi T."/>
            <person name="Kamagata Y."/>
            <person name="Oshima K."/>
            <person name="Hattori M."/>
            <person name="Katayama T."/>
            <person name="Hanada S."/>
            <person name="Tamaki H."/>
            <person name="Marumo K."/>
            <person name="Maeda H."/>
            <person name="Nedachi M."/>
            <person name="Iwasaki W."/>
            <person name="Suwa Y."/>
            <person name="Sakata S."/>
        </authorList>
    </citation>
    <scope>NUCLEOTIDE SEQUENCE [LARGE SCALE GENOMIC DNA]</scope>
    <source>
        <strain evidence="2 3">MA2</strain>
    </source>
</reference>
<dbReference type="RefSeq" id="WP_045442067.1">
    <property type="nucleotide sequence ID" value="NZ_BBIO01000001.1"/>
</dbReference>
<evidence type="ECO:0000256" key="1">
    <source>
        <dbReference type="SAM" id="SignalP"/>
    </source>
</evidence>
<dbReference type="EMBL" id="BBIO01000001">
    <property type="protein sequence ID" value="GAK43841.1"/>
    <property type="molecule type" value="Genomic_DNA"/>
</dbReference>
<proteinExistence type="predicted"/>
<dbReference type="STRING" id="1333998.M2A_0340"/>
<organism evidence="2 3">
    <name type="scientific">Tepidicaulis marinus</name>
    <dbReference type="NCBI Taxonomy" id="1333998"/>
    <lineage>
        <taxon>Bacteria</taxon>
        <taxon>Pseudomonadati</taxon>
        <taxon>Pseudomonadota</taxon>
        <taxon>Alphaproteobacteria</taxon>
        <taxon>Hyphomicrobiales</taxon>
        <taxon>Parvibaculaceae</taxon>
        <taxon>Tepidicaulis</taxon>
    </lineage>
</organism>
<comment type="caution">
    <text evidence="2">The sequence shown here is derived from an EMBL/GenBank/DDBJ whole genome shotgun (WGS) entry which is preliminary data.</text>
</comment>
<protein>
    <recommendedName>
        <fullName evidence="4">SGNH/GDSL hydrolase family protein</fullName>
    </recommendedName>
</protein>
<feature type="chain" id="PRO_5001754833" description="SGNH/GDSL hydrolase family protein" evidence="1">
    <location>
        <begin position="30"/>
        <end position="404"/>
    </location>
</feature>
<sequence>MRQHLRRYLFSLLAALTLLCAAAVGVSWAVDPYRIFHTAVEGEPVEGIGPFTRITKPYMARNIAPRILLAGSSRAEYALVPSEAERLLGEGPAFNAALSGPNIYEVRRMIDHANGVGNVRTLVLGLDFYMFNAQLAPQDAFSDARLAVTPEGTGNRLGWLSDLPLALLSIDTLEAVRKAQKYRGRGDPCQDIWYRDGTRLPGLLECEAATNRGFRDSTSSTLKFYLTSKTLYKDYRMAPNGLADAAHILEEAAARGQRVVLYFSPVQALHLGAIDKAGLWPLFETWKKEIFRLAERARKEGADIALWDYARLSPLTAVTLPPENEEPWQGAFYDSHHVRPEVGKRMIAEMLAAGAERPEAGGVRLTASNLDDELAHQRAAFLAWWQAHEEARIFLNDALPEESR</sequence>
<evidence type="ECO:0000313" key="3">
    <source>
        <dbReference type="Proteomes" id="UP000028702"/>
    </source>
</evidence>
<dbReference type="eggNOG" id="ENOG502Z7SS">
    <property type="taxonomic scope" value="Bacteria"/>
</dbReference>
<feature type="signal peptide" evidence="1">
    <location>
        <begin position="1"/>
        <end position="29"/>
    </location>
</feature>
<evidence type="ECO:0008006" key="4">
    <source>
        <dbReference type="Google" id="ProtNLM"/>
    </source>
</evidence>
<accession>A0A081B723</accession>
<keyword evidence="1" id="KW-0732">Signal</keyword>